<dbReference type="EMBL" id="CABFNS010000820">
    <property type="protein sequence ID" value="VUC30449.1"/>
    <property type="molecule type" value="Genomic_DNA"/>
</dbReference>
<proteinExistence type="predicted"/>
<evidence type="ECO:0000313" key="1">
    <source>
        <dbReference type="EMBL" id="VUC30449.1"/>
    </source>
</evidence>
<comment type="caution">
    <text evidence="1">The sequence shown here is derived from an EMBL/GenBank/DDBJ whole genome shotgun (WGS) entry which is preliminary data.</text>
</comment>
<evidence type="ECO:0000313" key="2">
    <source>
        <dbReference type="Proteomes" id="UP000766486"/>
    </source>
</evidence>
<protein>
    <submittedName>
        <fullName evidence="1">Uncharacterized protein</fullName>
    </submittedName>
</protein>
<sequence length="67" mass="7388">MAVTGSQGQGRITDDILSVDDSGLSFLNKICTFCMSLDSFFVTNRRYSTSVMFEKESYNFKVAIAGS</sequence>
<dbReference type="Proteomes" id="UP000766486">
    <property type="component" value="Unassembled WGS sequence"/>
</dbReference>
<keyword evidence="2" id="KW-1185">Reference proteome</keyword>
<reference evidence="1 2" key="1">
    <citation type="submission" date="2019-06" db="EMBL/GenBank/DDBJ databases">
        <authorList>
            <person name="Broberg M."/>
        </authorList>
    </citation>
    <scope>NUCLEOTIDE SEQUENCE [LARGE SCALE GENOMIC DNA]</scope>
</reference>
<name>A0ABY6UGV6_BIOOC</name>
<organism evidence="1 2">
    <name type="scientific">Bionectria ochroleuca</name>
    <name type="common">Gliocladium roseum</name>
    <dbReference type="NCBI Taxonomy" id="29856"/>
    <lineage>
        <taxon>Eukaryota</taxon>
        <taxon>Fungi</taxon>
        <taxon>Dikarya</taxon>
        <taxon>Ascomycota</taxon>
        <taxon>Pezizomycotina</taxon>
        <taxon>Sordariomycetes</taxon>
        <taxon>Hypocreomycetidae</taxon>
        <taxon>Hypocreales</taxon>
        <taxon>Bionectriaceae</taxon>
        <taxon>Clonostachys</taxon>
    </lineage>
</organism>
<accession>A0ABY6UGV6</accession>
<gene>
    <name evidence="1" type="ORF">CLO192961_LOCUS287430</name>
</gene>